<keyword evidence="2" id="KW-1185">Reference proteome</keyword>
<sequence>MTGEAERLLARVVQTCHGYPSQWDAWTVGGLYLFLHYRHGEGTVEHHPGPDIDTWTADSWNEGRSKLLARWDDGTSDGAISLSDFLGAAGLELAPGASIT</sequence>
<proteinExistence type="predicted"/>
<dbReference type="Proteomes" id="UP000198280">
    <property type="component" value="Unassembled WGS sequence"/>
</dbReference>
<protein>
    <submittedName>
        <fullName evidence="1">Uncharacterized protein</fullName>
    </submittedName>
</protein>
<accession>A0A239AWA8</accession>
<name>A0A239AWA8_9ACTN</name>
<dbReference type="EMBL" id="FZOF01000002">
    <property type="protein sequence ID" value="SNS00006.1"/>
    <property type="molecule type" value="Genomic_DNA"/>
</dbReference>
<dbReference type="OrthoDB" id="3855616at2"/>
<gene>
    <name evidence="1" type="ORF">SAMN05216252_102222</name>
</gene>
<organism evidence="1 2">
    <name type="scientific">Actinacidiphila glaucinigra</name>
    <dbReference type="NCBI Taxonomy" id="235986"/>
    <lineage>
        <taxon>Bacteria</taxon>
        <taxon>Bacillati</taxon>
        <taxon>Actinomycetota</taxon>
        <taxon>Actinomycetes</taxon>
        <taxon>Kitasatosporales</taxon>
        <taxon>Streptomycetaceae</taxon>
        <taxon>Actinacidiphila</taxon>
    </lineage>
</organism>
<dbReference type="AlphaFoldDB" id="A0A239AWA8"/>
<reference evidence="1 2" key="1">
    <citation type="submission" date="2017-06" db="EMBL/GenBank/DDBJ databases">
        <authorList>
            <person name="Kim H.J."/>
            <person name="Triplett B.A."/>
        </authorList>
    </citation>
    <scope>NUCLEOTIDE SEQUENCE [LARGE SCALE GENOMIC DNA]</scope>
    <source>
        <strain evidence="1 2">CGMCC 4.1858</strain>
    </source>
</reference>
<evidence type="ECO:0000313" key="1">
    <source>
        <dbReference type="EMBL" id="SNS00006.1"/>
    </source>
</evidence>
<evidence type="ECO:0000313" key="2">
    <source>
        <dbReference type="Proteomes" id="UP000198280"/>
    </source>
</evidence>
<dbReference type="RefSeq" id="WP_089222387.1">
    <property type="nucleotide sequence ID" value="NZ_FZOF01000002.1"/>
</dbReference>